<sequence>MINMLSGLYVEGFVNNEPQISKTENNVPKTIIYLTCRIDVKQKESDDNYSVSKKYVTLPFRVFGSTASFFFENIVKGQRILVEYKIESYREENKGFPIPSLVCTSIRTLETTEVAKDRLLKQRLEREERQKEENESVVENEEKEGKKQSYDISDEELPFD</sequence>
<keyword evidence="4" id="KW-0614">Plasmid</keyword>
<evidence type="ECO:0008006" key="6">
    <source>
        <dbReference type="Google" id="ProtNLM"/>
    </source>
</evidence>
<dbReference type="GO" id="GO:0003697">
    <property type="term" value="F:single-stranded DNA binding"/>
    <property type="evidence" value="ECO:0007669"/>
    <property type="project" value="InterPro"/>
</dbReference>
<organism evidence="4 5">
    <name type="scientific">Macrococcoides bohemicum</name>
    <dbReference type="NCBI Taxonomy" id="1903056"/>
    <lineage>
        <taxon>Bacteria</taxon>
        <taxon>Bacillati</taxon>
        <taxon>Bacillota</taxon>
        <taxon>Bacilli</taxon>
        <taxon>Bacillales</taxon>
        <taxon>Staphylococcaceae</taxon>
        <taxon>Macrococcoides</taxon>
    </lineage>
</organism>
<protein>
    <recommendedName>
        <fullName evidence="6">Single-stranded DNA-binding protein</fullName>
    </recommendedName>
</protein>
<proteinExistence type="predicted"/>
<dbReference type="PROSITE" id="PS50935">
    <property type="entry name" value="SSB"/>
    <property type="match status" value="1"/>
</dbReference>
<evidence type="ECO:0000256" key="2">
    <source>
        <dbReference type="PROSITE-ProRule" id="PRU00252"/>
    </source>
</evidence>
<dbReference type="Gene3D" id="2.40.50.140">
    <property type="entry name" value="Nucleic acid-binding proteins"/>
    <property type="match status" value="1"/>
</dbReference>
<keyword evidence="1 2" id="KW-0238">DNA-binding</keyword>
<accession>A0A327ZZG8</accession>
<evidence type="ECO:0000256" key="1">
    <source>
        <dbReference type="ARBA" id="ARBA00023125"/>
    </source>
</evidence>
<gene>
    <name evidence="4" type="ORF">BHX94_12435</name>
</gene>
<dbReference type="Proteomes" id="UP000249579">
    <property type="component" value="Plasmid pZKMB2"/>
</dbReference>
<comment type="caution">
    <text evidence="4">The sequence shown here is derived from an EMBL/GenBank/DDBJ whole genome shotgun (WGS) entry which is preliminary data.</text>
</comment>
<geneLocation type="plasmid" evidence="5">
    <name>pzkmb2</name>
</geneLocation>
<evidence type="ECO:0000256" key="3">
    <source>
        <dbReference type="SAM" id="MobiDB-lite"/>
    </source>
</evidence>
<dbReference type="EMBL" id="PZJG01000031">
    <property type="protein sequence ID" value="RAK47659.1"/>
    <property type="molecule type" value="Genomic_DNA"/>
</dbReference>
<name>A0A327ZZG8_9STAP</name>
<dbReference type="AlphaFoldDB" id="A0A327ZZG8"/>
<dbReference type="InterPro" id="IPR012340">
    <property type="entry name" value="NA-bd_OB-fold"/>
</dbReference>
<dbReference type="RefSeq" id="WP_111744458.1">
    <property type="nucleotide sequence ID" value="NZ_CM009973.1"/>
</dbReference>
<reference evidence="4 5" key="1">
    <citation type="journal article" date="2018" name="Front. Microbiol.">
        <title>Description and Comparative Genomics of Macrococcus caseolyticus subsp. hominis subsp. nov., Macrococcus goetzii sp. nov., Macrococcus epidermidis sp. nov., and Macrococcus bohemicus sp. nov., Novel Macrococci From Human Clinical Material With Virulence Potential and Suspected Uptake of Foreign DNA by Natural Transformation.</title>
        <authorList>
            <person name="Maslanova I."/>
            <person name="Wertheimer Z."/>
            <person name="Sedlacek I."/>
            <person name="Svec P."/>
            <person name="Indrakova A."/>
            <person name="Kovarovic V."/>
            <person name="Schumann P."/>
            <person name="Sproer C."/>
            <person name="Kralova S."/>
            <person name="Sedo O."/>
            <person name="Kristofova L."/>
            <person name="Vrbovska V."/>
            <person name="Fuzik T."/>
            <person name="Petras P."/>
            <person name="Zdrahal Z."/>
            <person name="Ruzickova V."/>
            <person name="Doskar J."/>
            <person name="Pantucek R."/>
        </authorList>
    </citation>
    <scope>NUCLEOTIDE SEQUENCE [LARGE SCALE GENOMIC DNA]</scope>
    <source>
        <strain evidence="4 5">03/115</strain>
        <plasmid evidence="4">pZKMB2</plasmid>
    </source>
</reference>
<dbReference type="SUPFAM" id="SSF50249">
    <property type="entry name" value="Nucleic acid-binding proteins"/>
    <property type="match status" value="1"/>
</dbReference>
<feature type="compositionally biased region" description="Basic and acidic residues" evidence="3">
    <location>
        <begin position="123"/>
        <end position="134"/>
    </location>
</feature>
<evidence type="ECO:0000313" key="4">
    <source>
        <dbReference type="EMBL" id="RAK47659.1"/>
    </source>
</evidence>
<dbReference type="OrthoDB" id="9899106at2"/>
<dbReference type="InterPro" id="IPR000424">
    <property type="entry name" value="Primosome_PriB/ssb"/>
</dbReference>
<evidence type="ECO:0000313" key="5">
    <source>
        <dbReference type="Proteomes" id="UP000249579"/>
    </source>
</evidence>
<feature type="region of interest" description="Disordered" evidence="3">
    <location>
        <begin position="123"/>
        <end position="160"/>
    </location>
</feature>